<organism evidence="8 9">
    <name type="scientific">Halonatronomonas betaini</name>
    <dbReference type="NCBI Taxonomy" id="2778430"/>
    <lineage>
        <taxon>Bacteria</taxon>
        <taxon>Bacillati</taxon>
        <taxon>Bacillota</taxon>
        <taxon>Clostridia</taxon>
        <taxon>Halanaerobiales</taxon>
        <taxon>Halarsenatibacteraceae</taxon>
        <taxon>Halonatronomonas</taxon>
    </lineage>
</organism>
<evidence type="ECO:0000256" key="1">
    <source>
        <dbReference type="ARBA" id="ARBA00004651"/>
    </source>
</evidence>
<feature type="transmembrane region" description="Helical" evidence="6">
    <location>
        <begin position="613"/>
        <end position="633"/>
    </location>
</feature>
<keyword evidence="3 6" id="KW-0812">Transmembrane</keyword>
<evidence type="ECO:0000256" key="6">
    <source>
        <dbReference type="SAM" id="Phobius"/>
    </source>
</evidence>
<feature type="transmembrane region" description="Helical" evidence="6">
    <location>
        <begin position="267"/>
        <end position="286"/>
    </location>
</feature>
<dbReference type="Proteomes" id="UP000621436">
    <property type="component" value="Unassembled WGS sequence"/>
</dbReference>
<protein>
    <submittedName>
        <fullName evidence="8">RND family transporter</fullName>
    </submittedName>
</protein>
<dbReference type="AlphaFoldDB" id="A0A931AP84"/>
<dbReference type="InterPro" id="IPR001036">
    <property type="entry name" value="Acrflvin-R"/>
</dbReference>
<evidence type="ECO:0000259" key="7">
    <source>
        <dbReference type="PROSITE" id="PS50156"/>
    </source>
</evidence>
<keyword evidence="9" id="KW-1185">Reference proteome</keyword>
<feature type="transmembrane region" description="Helical" evidence="6">
    <location>
        <begin position="12"/>
        <end position="30"/>
    </location>
</feature>
<dbReference type="PANTHER" id="PTHR33406">
    <property type="entry name" value="MEMBRANE PROTEIN MJ1562-RELATED"/>
    <property type="match status" value="1"/>
</dbReference>
<feature type="domain" description="SSD" evidence="7">
    <location>
        <begin position="240"/>
        <end position="360"/>
    </location>
</feature>
<feature type="domain" description="SSD" evidence="7">
    <location>
        <begin position="612"/>
        <end position="738"/>
    </location>
</feature>
<comment type="subcellular location">
    <subcellularLocation>
        <location evidence="1">Cell membrane</location>
        <topology evidence="1">Multi-pass membrane protein</topology>
    </subcellularLocation>
</comment>
<feature type="transmembrane region" description="Helical" evidence="6">
    <location>
        <begin position="713"/>
        <end position="737"/>
    </location>
</feature>
<dbReference type="PRINTS" id="PR00702">
    <property type="entry name" value="ACRIFLAVINRP"/>
</dbReference>
<comment type="caution">
    <text evidence="8">The sequence shown here is derived from an EMBL/GenBank/DDBJ whole genome shotgun (WGS) entry which is preliminary data.</text>
</comment>
<dbReference type="InterPro" id="IPR000731">
    <property type="entry name" value="SSD"/>
</dbReference>
<dbReference type="PROSITE" id="PS50156">
    <property type="entry name" value="SSD"/>
    <property type="match status" value="2"/>
</dbReference>
<feature type="transmembrane region" description="Helical" evidence="6">
    <location>
        <begin position="388"/>
        <end position="407"/>
    </location>
</feature>
<proteinExistence type="predicted"/>
<feature type="transmembrane region" description="Helical" evidence="6">
    <location>
        <begin position="335"/>
        <end position="362"/>
    </location>
</feature>
<feature type="transmembrane region" description="Helical" evidence="6">
    <location>
        <begin position="235"/>
        <end position="255"/>
    </location>
</feature>
<dbReference type="GO" id="GO:0005886">
    <property type="term" value="C:plasma membrane"/>
    <property type="evidence" value="ECO:0007669"/>
    <property type="project" value="UniProtKB-SubCell"/>
</dbReference>
<dbReference type="GO" id="GO:0022857">
    <property type="term" value="F:transmembrane transporter activity"/>
    <property type="evidence" value="ECO:0007669"/>
    <property type="project" value="InterPro"/>
</dbReference>
<feature type="transmembrane region" description="Helical" evidence="6">
    <location>
        <begin position="298"/>
        <end position="323"/>
    </location>
</feature>
<accession>A0A931AP84</accession>
<evidence type="ECO:0000313" key="9">
    <source>
        <dbReference type="Proteomes" id="UP000621436"/>
    </source>
</evidence>
<feature type="transmembrane region" description="Helical" evidence="6">
    <location>
        <begin position="684"/>
        <end position="707"/>
    </location>
</feature>
<dbReference type="InterPro" id="IPR050545">
    <property type="entry name" value="Mycobact_MmpL"/>
</dbReference>
<dbReference type="SUPFAM" id="SSF82866">
    <property type="entry name" value="Multidrug efflux transporter AcrB transmembrane domain"/>
    <property type="match status" value="2"/>
</dbReference>
<reference evidence="8" key="1">
    <citation type="submission" date="2020-11" db="EMBL/GenBank/DDBJ databases">
        <title>Halonatronomonas betainensis gen. nov., sp. nov. a novel haloalkaliphilic representative of the family Halanaerobiacae capable of betaine degradation.</title>
        <authorList>
            <person name="Boltyanskaya Y."/>
            <person name="Kevbrin V."/>
            <person name="Detkova E."/>
            <person name="Grouzdev D.S."/>
            <person name="Koziaeva V."/>
            <person name="Zhilina T."/>
        </authorList>
    </citation>
    <scope>NUCLEOTIDE SEQUENCE</scope>
    <source>
        <strain evidence="8">Z-7014</strain>
    </source>
</reference>
<evidence type="ECO:0000256" key="5">
    <source>
        <dbReference type="ARBA" id="ARBA00023136"/>
    </source>
</evidence>
<dbReference type="EMBL" id="JADPIE010000002">
    <property type="protein sequence ID" value="MBF8436443.1"/>
    <property type="molecule type" value="Genomic_DNA"/>
</dbReference>
<evidence type="ECO:0000256" key="2">
    <source>
        <dbReference type="ARBA" id="ARBA00022475"/>
    </source>
</evidence>
<evidence type="ECO:0000256" key="4">
    <source>
        <dbReference type="ARBA" id="ARBA00022989"/>
    </source>
</evidence>
<feature type="transmembrane region" description="Helical" evidence="6">
    <location>
        <begin position="588"/>
        <end position="606"/>
    </location>
</feature>
<keyword evidence="2" id="KW-1003">Cell membrane</keyword>
<dbReference type="Gene3D" id="1.20.1640.10">
    <property type="entry name" value="Multidrug efflux transporter AcrB transmembrane domain"/>
    <property type="match status" value="2"/>
</dbReference>
<name>A0A931AP84_9FIRM</name>
<dbReference type="InterPro" id="IPR004869">
    <property type="entry name" value="MMPL_dom"/>
</dbReference>
<dbReference type="RefSeq" id="WP_270453333.1">
    <property type="nucleotide sequence ID" value="NZ_JADPIE010000002.1"/>
</dbReference>
<evidence type="ECO:0000256" key="3">
    <source>
        <dbReference type="ARBA" id="ARBA00022692"/>
    </source>
</evidence>
<feature type="transmembrane region" description="Helical" evidence="6">
    <location>
        <begin position="211"/>
        <end position="228"/>
    </location>
</feature>
<evidence type="ECO:0000313" key="8">
    <source>
        <dbReference type="EMBL" id="MBF8436443.1"/>
    </source>
</evidence>
<keyword evidence="4 6" id="KW-1133">Transmembrane helix</keyword>
<dbReference type="PANTHER" id="PTHR33406:SF13">
    <property type="entry name" value="MEMBRANE PROTEIN YDFJ"/>
    <property type="match status" value="1"/>
</dbReference>
<gene>
    <name evidence="8" type="ORF">I0Q91_05090</name>
</gene>
<keyword evidence="5 6" id="KW-0472">Membrane</keyword>
<dbReference type="Pfam" id="PF03176">
    <property type="entry name" value="MMPL"/>
    <property type="match status" value="2"/>
</dbReference>
<sequence length="744" mass="81833">MKRLADFSVKHPLIVVITVILITFVAVYFARGVTMTTDIKDFFPEDDPRVMTYDHVEEIYGSGEYIMVALETDDVFNQRTLENIDRLSREFEEFQGVSSVQSLTAIDDIKGVDGDLKIEPLVDEIPEDEVSMQRLKDDVLGDRMYGGFIVSEDSQATLIISEVNPDYDSLAVADEIGEIVAGYEGHERIYLTGTPVLNNVLAESMQADLKFLVPLVLVMIGLILWFVFKSFRGILLPFASVGFSLVWTVGFMGLLNKDFSPLNAVMPVILISLGTAFGIFILKRYYEEMGSGLKSEVAVIASITSVGVAVLMAGGTTAAGFASNLLSDITLIQEFGLFTGFGVLAALFISLTFIPAVISLLGEGKTREFNERSKIGEMLIKAIDRPKLIIGLTAIILILSLAGLPRIEIDSNFFNFFAEDSEPRIAYDFVRDKFSGSESVEIIIEGYDVTEPEILQSMEAFQKELYETGMVGRPTSLTDIISKTNLALQTGEGDNYYVPDSGNLISQYLLLIEMNDSDYLERFLTFEEDGARIQALVQDTSGSEIDRLMSKIDDLGAKHFGDQPVEITSTGIIVLIDALAEMIIEGQLSSIITALIAVFFIVYLLLKSWQGSILSVVLVGFLTVLNFGIMGWAGIKLDVVTVLISSIGIGVGVDYAIMVYARYLEEKKKGLQVREAVVRTVETIGSAIMSNAIAVISGFIILIFSYFPPFRFFGILVTTLMLAAAVGSILVMPAVILQIEKIRR</sequence>
<feature type="transmembrane region" description="Helical" evidence="6">
    <location>
        <begin position="639"/>
        <end position="663"/>
    </location>
</feature>